<dbReference type="AlphaFoldDB" id="A0AAN8IJS9"/>
<accession>A0AAN8IJS9</accession>
<name>A0AAN8IJS9_TRICO</name>
<evidence type="ECO:0000313" key="2">
    <source>
        <dbReference type="Proteomes" id="UP001331761"/>
    </source>
</evidence>
<gene>
    <name evidence="1" type="ORF">GCK32_011420</name>
</gene>
<dbReference type="InterPro" id="IPR006058">
    <property type="entry name" value="2Fe2S_fd_BS"/>
</dbReference>
<protein>
    <submittedName>
        <fullName evidence="1">Uncharacterized protein</fullName>
    </submittedName>
</protein>
<dbReference type="EMBL" id="WIXE01010899">
    <property type="protein sequence ID" value="KAK5977204.1"/>
    <property type="molecule type" value="Genomic_DNA"/>
</dbReference>
<reference evidence="1 2" key="1">
    <citation type="submission" date="2019-10" db="EMBL/GenBank/DDBJ databases">
        <title>Assembly and Annotation for the nematode Trichostrongylus colubriformis.</title>
        <authorList>
            <person name="Martin J."/>
        </authorList>
    </citation>
    <scope>NUCLEOTIDE SEQUENCE [LARGE SCALE GENOMIC DNA]</scope>
    <source>
        <strain evidence="1">G859</strain>
        <tissue evidence="1">Whole worm</tissue>
    </source>
</reference>
<evidence type="ECO:0000313" key="1">
    <source>
        <dbReference type="EMBL" id="KAK5977204.1"/>
    </source>
</evidence>
<dbReference type="Proteomes" id="UP001331761">
    <property type="component" value="Unassembled WGS sequence"/>
</dbReference>
<dbReference type="PROSITE" id="PS00197">
    <property type="entry name" value="2FE2S_FER_1"/>
    <property type="match status" value="1"/>
</dbReference>
<comment type="caution">
    <text evidence="1">The sequence shown here is derived from an EMBL/GenBank/DDBJ whole genome shotgun (WGS) entry which is preliminary data.</text>
</comment>
<sequence length="104" mass="11973">MRRGLLDRRYRLLQQHHQHEETVKWYRERQEDVKVVGSGLWKVTEGGAVHNVQQVDCTCDSTANLFQLDNHCTKGDCGACGYGFQCDCEQDVQSRISCLHVYAN</sequence>
<organism evidence="1 2">
    <name type="scientific">Trichostrongylus colubriformis</name>
    <name type="common">Black scour worm</name>
    <dbReference type="NCBI Taxonomy" id="6319"/>
    <lineage>
        <taxon>Eukaryota</taxon>
        <taxon>Metazoa</taxon>
        <taxon>Ecdysozoa</taxon>
        <taxon>Nematoda</taxon>
        <taxon>Chromadorea</taxon>
        <taxon>Rhabditida</taxon>
        <taxon>Rhabditina</taxon>
        <taxon>Rhabditomorpha</taxon>
        <taxon>Strongyloidea</taxon>
        <taxon>Trichostrongylidae</taxon>
        <taxon>Trichostrongylus</taxon>
    </lineage>
</organism>
<dbReference type="GO" id="GO:0051537">
    <property type="term" value="F:2 iron, 2 sulfur cluster binding"/>
    <property type="evidence" value="ECO:0007669"/>
    <property type="project" value="InterPro"/>
</dbReference>
<keyword evidence="2" id="KW-1185">Reference proteome</keyword>
<proteinExistence type="predicted"/>